<dbReference type="Proteomes" id="UP001596050">
    <property type="component" value="Unassembled WGS sequence"/>
</dbReference>
<sequence length="271" mass="30273">MARRNVFWDERDMERDGERIYPSILAIGDSWFWYPFPGGSLISQLGKLVESKEHNILALGYNGAEAFDYVFGKYEKAVRRALQLYGDSLSAVFVSGGGNDFAGFNDLRPLLLRDCSKSKSAKACFNASPGGELPRLMEKIQNSYITLLGRILIHCHSPGFKRIFMHNYDYAIPSGIGVFGQQATWLKAALDDAKVPGEYQAACIRYVLDQFTLALEEIVQKNSDRVVLVNSNGTLTPSDWANELHPRQSGFKKIANERWKPALQQLGLAAA</sequence>
<organism evidence="1 2">
    <name type="scientific">Massilia niabensis</name>
    <dbReference type="NCBI Taxonomy" id="544910"/>
    <lineage>
        <taxon>Bacteria</taxon>
        <taxon>Pseudomonadati</taxon>
        <taxon>Pseudomonadota</taxon>
        <taxon>Betaproteobacteria</taxon>
        <taxon>Burkholderiales</taxon>
        <taxon>Oxalobacteraceae</taxon>
        <taxon>Telluria group</taxon>
        <taxon>Massilia</taxon>
    </lineage>
</organism>
<name>A0ABW0L8K8_9BURK</name>
<proteinExistence type="predicted"/>
<gene>
    <name evidence="1" type="ORF">ACFPN5_15475</name>
</gene>
<evidence type="ECO:0000313" key="2">
    <source>
        <dbReference type="Proteomes" id="UP001596050"/>
    </source>
</evidence>
<dbReference type="Gene3D" id="3.40.50.1110">
    <property type="entry name" value="SGNH hydrolase"/>
    <property type="match status" value="1"/>
</dbReference>
<keyword evidence="2" id="KW-1185">Reference proteome</keyword>
<dbReference type="InterPro" id="IPR036514">
    <property type="entry name" value="SGNH_hydro_sf"/>
</dbReference>
<dbReference type="RefSeq" id="WP_379784652.1">
    <property type="nucleotide sequence ID" value="NZ_JBHSMU010000015.1"/>
</dbReference>
<comment type="caution">
    <text evidence="1">The sequence shown here is derived from an EMBL/GenBank/DDBJ whole genome shotgun (WGS) entry which is preliminary data.</text>
</comment>
<accession>A0ABW0L8K8</accession>
<evidence type="ECO:0000313" key="1">
    <source>
        <dbReference type="EMBL" id="MFC5461212.1"/>
    </source>
</evidence>
<reference evidence="2" key="1">
    <citation type="journal article" date="2019" name="Int. J. Syst. Evol. Microbiol.">
        <title>The Global Catalogue of Microorganisms (GCM) 10K type strain sequencing project: providing services to taxonomists for standard genome sequencing and annotation.</title>
        <authorList>
            <consortium name="The Broad Institute Genomics Platform"/>
            <consortium name="The Broad Institute Genome Sequencing Center for Infectious Disease"/>
            <person name="Wu L."/>
            <person name="Ma J."/>
        </authorList>
    </citation>
    <scope>NUCLEOTIDE SEQUENCE [LARGE SCALE GENOMIC DNA]</scope>
    <source>
        <strain evidence="2">KACC 12649</strain>
    </source>
</reference>
<keyword evidence="1" id="KW-0378">Hydrolase</keyword>
<protein>
    <submittedName>
        <fullName evidence="1">SGNH/GDSL hydrolase family protein</fullName>
    </submittedName>
</protein>
<dbReference type="EMBL" id="JBHSMU010000015">
    <property type="protein sequence ID" value="MFC5461212.1"/>
    <property type="molecule type" value="Genomic_DNA"/>
</dbReference>
<dbReference type="SUPFAM" id="SSF52266">
    <property type="entry name" value="SGNH hydrolase"/>
    <property type="match status" value="1"/>
</dbReference>
<dbReference type="GO" id="GO:0016787">
    <property type="term" value="F:hydrolase activity"/>
    <property type="evidence" value="ECO:0007669"/>
    <property type="project" value="UniProtKB-KW"/>
</dbReference>